<keyword evidence="2" id="KW-0732">Signal</keyword>
<sequence>MKKYLLLLYLPLALLFACNTDATETADVKATLETQVLAIHDTAMEKMGDIIKLRRQLRSLHDTLQTQQADSTDLLVLQQEINSLNKADEEMMQWMRQYEAPDSLQHTEAMTYLQQELVKIERVQTLMDSTIQAAHITAQKYEQPK</sequence>
<feature type="signal peptide" evidence="2">
    <location>
        <begin position="1"/>
        <end position="22"/>
    </location>
</feature>
<dbReference type="PROSITE" id="PS51257">
    <property type="entry name" value="PROKAR_LIPOPROTEIN"/>
    <property type="match status" value="1"/>
</dbReference>
<accession>A0A1I7KEJ6</accession>
<gene>
    <name evidence="3" type="ORF">SAMN04487941_3631</name>
</gene>
<proteinExistence type="predicted"/>
<name>A0A1I7KEJ6_9BACT</name>
<keyword evidence="4" id="KW-1185">Reference proteome</keyword>
<dbReference type="AlphaFoldDB" id="A0A1I7KEJ6"/>
<protein>
    <recommendedName>
        <fullName evidence="5">Viral A-type inclusion protein</fullName>
    </recommendedName>
</protein>
<evidence type="ECO:0000256" key="2">
    <source>
        <dbReference type="SAM" id="SignalP"/>
    </source>
</evidence>
<dbReference type="Proteomes" id="UP000182491">
    <property type="component" value="Unassembled WGS sequence"/>
</dbReference>
<dbReference type="STRING" id="388950.GCA_001611675_02967"/>
<reference evidence="4" key="1">
    <citation type="submission" date="2016-10" db="EMBL/GenBank/DDBJ databases">
        <authorList>
            <person name="Varghese N."/>
        </authorList>
    </citation>
    <scope>NUCLEOTIDE SEQUENCE [LARGE SCALE GENOMIC DNA]</scope>
    <source>
        <strain evidence="4">DSM 18820</strain>
    </source>
</reference>
<evidence type="ECO:0000313" key="3">
    <source>
        <dbReference type="EMBL" id="SFU95825.1"/>
    </source>
</evidence>
<evidence type="ECO:0008006" key="5">
    <source>
        <dbReference type="Google" id="ProtNLM"/>
    </source>
</evidence>
<keyword evidence="1" id="KW-0175">Coiled coil</keyword>
<organism evidence="3 4">
    <name type="scientific">Pontibacter akesuensis</name>
    <dbReference type="NCBI Taxonomy" id="388950"/>
    <lineage>
        <taxon>Bacteria</taxon>
        <taxon>Pseudomonadati</taxon>
        <taxon>Bacteroidota</taxon>
        <taxon>Cytophagia</taxon>
        <taxon>Cytophagales</taxon>
        <taxon>Hymenobacteraceae</taxon>
        <taxon>Pontibacter</taxon>
    </lineage>
</organism>
<dbReference type="EMBL" id="FPCA01000005">
    <property type="protein sequence ID" value="SFU95825.1"/>
    <property type="molecule type" value="Genomic_DNA"/>
</dbReference>
<evidence type="ECO:0000313" key="4">
    <source>
        <dbReference type="Proteomes" id="UP000182491"/>
    </source>
</evidence>
<feature type="coiled-coil region" evidence="1">
    <location>
        <begin position="50"/>
        <end position="97"/>
    </location>
</feature>
<feature type="chain" id="PRO_5010235285" description="Viral A-type inclusion protein" evidence="2">
    <location>
        <begin position="23"/>
        <end position="145"/>
    </location>
</feature>
<evidence type="ECO:0000256" key="1">
    <source>
        <dbReference type="SAM" id="Coils"/>
    </source>
</evidence>
<dbReference type="OrthoDB" id="1436925at2"/>
<dbReference type="RefSeq" id="WP_068838880.1">
    <property type="nucleotide sequence ID" value="NZ_BMXC01000006.1"/>
</dbReference>